<comment type="caution">
    <text evidence="2">The sequence shown here is derived from an EMBL/GenBank/DDBJ whole genome shotgun (WGS) entry which is preliminary data.</text>
</comment>
<dbReference type="EMBL" id="CAVLEF010000004">
    <property type="protein sequence ID" value="CAK1543570.1"/>
    <property type="molecule type" value="Genomic_DNA"/>
</dbReference>
<dbReference type="Pfam" id="PF15868">
    <property type="entry name" value="MBF2"/>
    <property type="match status" value="1"/>
</dbReference>
<dbReference type="PANTHER" id="PTHR37685:SF1">
    <property type="entry name" value="GEO11136P1-RELATED"/>
    <property type="match status" value="1"/>
</dbReference>
<feature type="transmembrane region" description="Helical" evidence="1">
    <location>
        <begin position="34"/>
        <end position="53"/>
    </location>
</feature>
<sequence>MLYIGFVNALDYYKTNHFQVSGIKERKEEKKMKSLVVLVTLIVVAISSGAVVYPTNRSSFSVGYITTGDRLLHRQYLRKLPVPNAIQYQDFVFRGNSTTRVAAITATEMGYSQNAYAVITAGGVGYNYVTVRVQSSRSLGYDYVIEVWGRGR</sequence>
<dbReference type="PANTHER" id="PTHR37685">
    <property type="entry name" value="GEO11136P1-RELATED"/>
    <property type="match status" value="1"/>
</dbReference>
<keyword evidence="1" id="KW-0812">Transmembrane</keyword>
<reference evidence="2 3" key="1">
    <citation type="submission" date="2023-11" db="EMBL/GenBank/DDBJ databases">
        <authorList>
            <person name="Okamura Y."/>
        </authorList>
    </citation>
    <scope>NUCLEOTIDE SEQUENCE [LARGE SCALE GENOMIC DNA]</scope>
</reference>
<evidence type="ECO:0000313" key="2">
    <source>
        <dbReference type="EMBL" id="CAK1543570.1"/>
    </source>
</evidence>
<protein>
    <recommendedName>
        <fullName evidence="4">Salivary secreted peptide</fullName>
    </recommendedName>
</protein>
<keyword evidence="1" id="KW-1133">Transmembrane helix</keyword>
<organism evidence="2 3">
    <name type="scientific">Leptosia nina</name>
    <dbReference type="NCBI Taxonomy" id="320188"/>
    <lineage>
        <taxon>Eukaryota</taxon>
        <taxon>Metazoa</taxon>
        <taxon>Ecdysozoa</taxon>
        <taxon>Arthropoda</taxon>
        <taxon>Hexapoda</taxon>
        <taxon>Insecta</taxon>
        <taxon>Pterygota</taxon>
        <taxon>Neoptera</taxon>
        <taxon>Endopterygota</taxon>
        <taxon>Lepidoptera</taxon>
        <taxon>Glossata</taxon>
        <taxon>Ditrysia</taxon>
        <taxon>Papilionoidea</taxon>
        <taxon>Pieridae</taxon>
        <taxon>Pierinae</taxon>
        <taxon>Leptosia</taxon>
    </lineage>
</organism>
<evidence type="ECO:0000313" key="3">
    <source>
        <dbReference type="Proteomes" id="UP001497472"/>
    </source>
</evidence>
<dbReference type="Proteomes" id="UP001497472">
    <property type="component" value="Unassembled WGS sequence"/>
</dbReference>
<dbReference type="InterPro" id="IPR031734">
    <property type="entry name" value="MBF2"/>
</dbReference>
<evidence type="ECO:0000256" key="1">
    <source>
        <dbReference type="SAM" id="Phobius"/>
    </source>
</evidence>
<proteinExistence type="predicted"/>
<dbReference type="AlphaFoldDB" id="A0AAV1J257"/>
<keyword evidence="1" id="KW-0472">Membrane</keyword>
<evidence type="ECO:0008006" key="4">
    <source>
        <dbReference type="Google" id="ProtNLM"/>
    </source>
</evidence>
<accession>A0AAV1J257</accession>
<name>A0AAV1J257_9NEOP</name>
<gene>
    <name evidence="2" type="ORF">LNINA_LOCUS3378</name>
</gene>
<keyword evidence="3" id="KW-1185">Reference proteome</keyword>